<dbReference type="OrthoDB" id="2129491at2759"/>
<comment type="caution">
    <text evidence="7">The sequence shown here is derived from an EMBL/GenBank/DDBJ whole genome shotgun (WGS) entry which is preliminary data.</text>
</comment>
<comment type="subcellular location">
    <subcellularLocation>
        <location evidence="1">Cytoplasm</location>
    </subcellularLocation>
</comment>
<dbReference type="Gene3D" id="1.10.418.10">
    <property type="entry name" value="Calponin-like domain"/>
    <property type="match status" value="1"/>
</dbReference>
<dbReference type="GO" id="GO:0008017">
    <property type="term" value="F:microtubule binding"/>
    <property type="evidence" value="ECO:0007669"/>
    <property type="project" value="TreeGrafter"/>
</dbReference>
<dbReference type="GO" id="GO:0030705">
    <property type="term" value="P:cytoskeleton-dependent intracellular transport"/>
    <property type="evidence" value="ECO:0007669"/>
    <property type="project" value="InterPro"/>
</dbReference>
<feature type="region of interest" description="Disordered" evidence="5">
    <location>
        <begin position="420"/>
        <end position="477"/>
    </location>
</feature>
<dbReference type="PANTHER" id="PTHR18947:SF28">
    <property type="entry name" value="GIRDIN, ISOFORM A"/>
    <property type="match status" value="1"/>
</dbReference>
<evidence type="ECO:0000313" key="8">
    <source>
        <dbReference type="Proteomes" id="UP000799441"/>
    </source>
</evidence>
<dbReference type="SUPFAM" id="SSF116907">
    <property type="entry name" value="Hook domain"/>
    <property type="match status" value="1"/>
</dbReference>
<dbReference type="GO" id="GO:0005815">
    <property type="term" value="C:microtubule organizing center"/>
    <property type="evidence" value="ECO:0007669"/>
    <property type="project" value="TreeGrafter"/>
</dbReference>
<keyword evidence="2" id="KW-0963">Cytoplasm</keyword>
<dbReference type="PANTHER" id="PTHR18947">
    <property type="entry name" value="HOOK PROTEINS"/>
    <property type="match status" value="1"/>
</dbReference>
<feature type="coiled-coil region" evidence="4">
    <location>
        <begin position="201"/>
        <end position="249"/>
    </location>
</feature>
<evidence type="ECO:0000256" key="2">
    <source>
        <dbReference type="ARBA" id="ARBA00022490"/>
    </source>
</evidence>
<keyword evidence="3 4" id="KW-0175">Coiled coil</keyword>
<protein>
    <recommendedName>
        <fullName evidence="6">HOOK N-terminal domain-containing protein</fullName>
    </recommendedName>
</protein>
<evidence type="ECO:0000313" key="7">
    <source>
        <dbReference type="EMBL" id="KAF2718576.1"/>
    </source>
</evidence>
<dbReference type="Pfam" id="PF19047">
    <property type="entry name" value="HOOK_N"/>
    <property type="match status" value="1"/>
</dbReference>
<dbReference type="GO" id="GO:0031122">
    <property type="term" value="P:cytoplasmic microtubule organization"/>
    <property type="evidence" value="ECO:0007669"/>
    <property type="project" value="TreeGrafter"/>
</dbReference>
<keyword evidence="8" id="KW-1185">Reference proteome</keyword>
<evidence type="ECO:0000256" key="4">
    <source>
        <dbReference type="SAM" id="Coils"/>
    </source>
</evidence>
<dbReference type="InterPro" id="IPR043936">
    <property type="entry name" value="HOOK_N"/>
</dbReference>
<feature type="compositionally biased region" description="Basic and acidic residues" evidence="5">
    <location>
        <begin position="420"/>
        <end position="439"/>
    </location>
</feature>
<dbReference type="Proteomes" id="UP000799441">
    <property type="component" value="Unassembled WGS sequence"/>
</dbReference>
<dbReference type="GO" id="GO:0005737">
    <property type="term" value="C:cytoplasm"/>
    <property type="evidence" value="ECO:0007669"/>
    <property type="project" value="UniProtKB-SubCell"/>
</dbReference>
<feature type="compositionally biased region" description="Basic and acidic residues" evidence="5">
    <location>
        <begin position="464"/>
        <end position="477"/>
    </location>
</feature>
<organism evidence="7 8">
    <name type="scientific">Polychaeton citri CBS 116435</name>
    <dbReference type="NCBI Taxonomy" id="1314669"/>
    <lineage>
        <taxon>Eukaryota</taxon>
        <taxon>Fungi</taxon>
        <taxon>Dikarya</taxon>
        <taxon>Ascomycota</taxon>
        <taxon>Pezizomycotina</taxon>
        <taxon>Dothideomycetes</taxon>
        <taxon>Dothideomycetidae</taxon>
        <taxon>Capnodiales</taxon>
        <taxon>Capnodiaceae</taxon>
        <taxon>Polychaeton</taxon>
    </lineage>
</organism>
<dbReference type="AlphaFoldDB" id="A0A9P4UMP3"/>
<sequence>MDGFGADSLGESLLQWVKSFEDAGRVDGWSDLTDGHVLWSILREVDPYYFSGDLPEPDVGADGEWTRKWQNLKYADKQNSLYYRDICNGQEQICAGSVPDLKAIAAEGSVRELEKLIMTMIRVAMASPESNQKMAQRLMGLGRERAMIIANELRSMEEPDYTESEPMSRDESAYQSEQDVPQDEPKANGTKSAPGMYRDPLLEREEELLQAQATIDKMQANHAAIQRQLAELRLDKERLQEAFDAYRAEIDTGKGRKGASGDDAFKKLQKQADSDRSYIDDLETQLQSSRDAIEGYEKQMAQYKADSEATQKLRDDIQMLKAENEDLNQKIKANENLKKKIQTLQEQEKTNASMREELKEAKDQLEDLERLQGQQRRLEREILEKQGLIRNQEYQINEMAAMRRNVEASARKLMEELAAARERHDRDHRRIAELEDRYENGVAPDAEDEEERQKQPQETNPQERPSRPSKDEEATRHWTEKLSMLEKQLEASDARLKQANERLSTHDDAEDKVKEATSLREKAELLAEEHEKTISNLRKEIENATKLQKETAPSQDTAILQRENHLMRTAWFDLAHRLQNNGVSLGRRRQEPKSWIGKQRELITPGRGISR</sequence>
<evidence type="ECO:0000259" key="6">
    <source>
        <dbReference type="Pfam" id="PF19047"/>
    </source>
</evidence>
<proteinExistence type="predicted"/>
<dbReference type="InterPro" id="IPR036872">
    <property type="entry name" value="CH_dom_sf"/>
</dbReference>
<gene>
    <name evidence="7" type="ORF">K431DRAFT_287593</name>
</gene>
<evidence type="ECO:0000256" key="3">
    <source>
        <dbReference type="ARBA" id="ARBA00023054"/>
    </source>
</evidence>
<feature type="coiled-coil region" evidence="4">
    <location>
        <begin position="482"/>
        <end position="547"/>
    </location>
</feature>
<dbReference type="CDD" id="cd22211">
    <property type="entry name" value="HkD_SF"/>
    <property type="match status" value="1"/>
</dbReference>
<evidence type="ECO:0000256" key="1">
    <source>
        <dbReference type="ARBA" id="ARBA00004496"/>
    </source>
</evidence>
<reference evidence="7" key="1">
    <citation type="journal article" date="2020" name="Stud. Mycol.">
        <title>101 Dothideomycetes genomes: a test case for predicting lifestyles and emergence of pathogens.</title>
        <authorList>
            <person name="Haridas S."/>
            <person name="Albert R."/>
            <person name="Binder M."/>
            <person name="Bloem J."/>
            <person name="Labutti K."/>
            <person name="Salamov A."/>
            <person name="Andreopoulos B."/>
            <person name="Baker S."/>
            <person name="Barry K."/>
            <person name="Bills G."/>
            <person name="Bluhm B."/>
            <person name="Cannon C."/>
            <person name="Castanera R."/>
            <person name="Culley D."/>
            <person name="Daum C."/>
            <person name="Ezra D."/>
            <person name="Gonzalez J."/>
            <person name="Henrissat B."/>
            <person name="Kuo A."/>
            <person name="Liang C."/>
            <person name="Lipzen A."/>
            <person name="Lutzoni F."/>
            <person name="Magnuson J."/>
            <person name="Mondo S."/>
            <person name="Nolan M."/>
            <person name="Ohm R."/>
            <person name="Pangilinan J."/>
            <person name="Park H.-J."/>
            <person name="Ramirez L."/>
            <person name="Alfaro M."/>
            <person name="Sun H."/>
            <person name="Tritt A."/>
            <person name="Yoshinaga Y."/>
            <person name="Zwiers L.-H."/>
            <person name="Turgeon B."/>
            <person name="Goodwin S."/>
            <person name="Spatafora J."/>
            <person name="Crous P."/>
            <person name="Grigoriev I."/>
        </authorList>
    </citation>
    <scope>NUCLEOTIDE SEQUENCE</scope>
    <source>
        <strain evidence="7">CBS 116435</strain>
    </source>
</reference>
<feature type="domain" description="HOOK N-terminal" evidence="6">
    <location>
        <begin position="11"/>
        <end position="149"/>
    </location>
</feature>
<accession>A0A9P4UMP3</accession>
<name>A0A9P4UMP3_9PEZI</name>
<evidence type="ECO:0000256" key="5">
    <source>
        <dbReference type="SAM" id="MobiDB-lite"/>
    </source>
</evidence>
<dbReference type="GO" id="GO:0051959">
    <property type="term" value="F:dynein light intermediate chain binding"/>
    <property type="evidence" value="ECO:0007669"/>
    <property type="project" value="TreeGrafter"/>
</dbReference>
<feature type="region of interest" description="Disordered" evidence="5">
    <location>
        <begin position="152"/>
        <end position="197"/>
    </location>
</feature>
<dbReference type="EMBL" id="MU003823">
    <property type="protein sequence ID" value="KAF2718576.1"/>
    <property type="molecule type" value="Genomic_DNA"/>
</dbReference>